<dbReference type="Proteomes" id="UP000050741">
    <property type="component" value="Unassembled WGS sequence"/>
</dbReference>
<sequence>MPEIDWKHFKLLYLLYFAMNAEVQRTFTDDDFTILQAKNSTVPNAAKTFRLVPRSVAAKCDLRFSVWRGMLELLHLFNDAKTETRHLWECGLLLGLMEMKTVREMECFLDSRLTWLALLI</sequence>
<name>A0A183CR28_GLOPA</name>
<organism evidence="1 2">
    <name type="scientific">Globodera pallida</name>
    <name type="common">Potato cyst nematode worm</name>
    <name type="synonym">Heterodera pallida</name>
    <dbReference type="NCBI Taxonomy" id="36090"/>
    <lineage>
        <taxon>Eukaryota</taxon>
        <taxon>Metazoa</taxon>
        <taxon>Ecdysozoa</taxon>
        <taxon>Nematoda</taxon>
        <taxon>Chromadorea</taxon>
        <taxon>Rhabditida</taxon>
        <taxon>Tylenchina</taxon>
        <taxon>Tylenchomorpha</taxon>
        <taxon>Tylenchoidea</taxon>
        <taxon>Heteroderidae</taxon>
        <taxon>Heteroderinae</taxon>
        <taxon>Globodera</taxon>
    </lineage>
</organism>
<dbReference type="AlphaFoldDB" id="A0A183CR28"/>
<protein>
    <submittedName>
        <fullName evidence="2">NR LBD domain-containing protein</fullName>
    </submittedName>
</protein>
<reference evidence="1" key="1">
    <citation type="submission" date="2013-12" db="EMBL/GenBank/DDBJ databases">
        <authorList>
            <person name="Aslett M."/>
        </authorList>
    </citation>
    <scope>NUCLEOTIDE SEQUENCE [LARGE SCALE GENOMIC DNA]</scope>
    <source>
        <strain evidence="1">Lindley</strain>
    </source>
</reference>
<keyword evidence="1" id="KW-1185">Reference proteome</keyword>
<evidence type="ECO:0000313" key="2">
    <source>
        <dbReference type="WBParaSite" id="GPLIN_001533600"/>
    </source>
</evidence>
<evidence type="ECO:0000313" key="1">
    <source>
        <dbReference type="Proteomes" id="UP000050741"/>
    </source>
</evidence>
<accession>A0A183CR28</accession>
<dbReference type="WBParaSite" id="GPLIN_001533600">
    <property type="protein sequence ID" value="GPLIN_001533600"/>
    <property type="gene ID" value="GPLIN_001533600"/>
</dbReference>
<proteinExistence type="predicted"/>
<reference evidence="1" key="2">
    <citation type="submission" date="2014-05" db="EMBL/GenBank/DDBJ databases">
        <title>The genome and life-stage specific transcriptomes of Globodera pallida elucidate key aspects of plant parasitism by a cyst nematode.</title>
        <authorList>
            <person name="Cotton J.A."/>
            <person name="Lilley C.J."/>
            <person name="Jones L.M."/>
            <person name="Kikuchi T."/>
            <person name="Reid A.J."/>
            <person name="Thorpe P."/>
            <person name="Tsai I.J."/>
            <person name="Beasley H."/>
            <person name="Blok V."/>
            <person name="Cock P.J.A."/>
            <person name="Van den Akker S.E."/>
            <person name="Holroyd N."/>
            <person name="Hunt M."/>
            <person name="Mantelin S."/>
            <person name="Naghra H."/>
            <person name="Pain A."/>
            <person name="Palomares-Rius J.E."/>
            <person name="Zarowiecki M."/>
            <person name="Berriman M."/>
            <person name="Jones J.T."/>
            <person name="Urwin P.E."/>
        </authorList>
    </citation>
    <scope>NUCLEOTIDE SEQUENCE [LARGE SCALE GENOMIC DNA]</scope>
    <source>
        <strain evidence="1">Lindley</strain>
    </source>
</reference>
<reference evidence="2" key="3">
    <citation type="submission" date="2016-06" db="UniProtKB">
        <authorList>
            <consortium name="WormBaseParasite"/>
        </authorList>
    </citation>
    <scope>IDENTIFICATION</scope>
</reference>